<evidence type="ECO:0008006" key="3">
    <source>
        <dbReference type="Google" id="ProtNLM"/>
    </source>
</evidence>
<protein>
    <recommendedName>
        <fullName evidence="3">Transmembrane protein</fullName>
    </recommendedName>
</protein>
<keyword evidence="1" id="KW-1133">Transmembrane helix</keyword>
<evidence type="ECO:0000256" key="1">
    <source>
        <dbReference type="SAM" id="Phobius"/>
    </source>
</evidence>
<feature type="transmembrane region" description="Helical" evidence="1">
    <location>
        <begin position="143"/>
        <end position="164"/>
    </location>
</feature>
<keyword evidence="2" id="KW-0496">Mitochondrion</keyword>
<feature type="transmembrane region" description="Helical" evidence="1">
    <location>
        <begin position="21"/>
        <end position="38"/>
    </location>
</feature>
<dbReference type="EMBL" id="MK993560">
    <property type="protein sequence ID" value="QFZ98665.1"/>
    <property type="molecule type" value="Genomic_DNA"/>
</dbReference>
<accession>A0A5Q0N2E2</accession>
<feature type="transmembrane region" description="Helical" evidence="1">
    <location>
        <begin position="263"/>
        <end position="287"/>
    </location>
</feature>
<geneLocation type="mitochondrion" evidence="2"/>
<organism evidence="2">
    <name type="scientific">Amanita phalloides</name>
    <name type="common">Death cap</name>
    <dbReference type="NCBI Taxonomy" id="67723"/>
    <lineage>
        <taxon>Eukaryota</taxon>
        <taxon>Fungi</taxon>
        <taxon>Dikarya</taxon>
        <taxon>Basidiomycota</taxon>
        <taxon>Agaricomycotina</taxon>
        <taxon>Agaricomycetes</taxon>
        <taxon>Agaricomycetidae</taxon>
        <taxon>Agaricales</taxon>
        <taxon>Pluteineae</taxon>
        <taxon>Amanitaceae</taxon>
        <taxon>Amanita</taxon>
    </lineage>
</organism>
<reference evidence="2" key="1">
    <citation type="journal article" name="Front. Microbiol.">
        <title>Comparative Mitogenome Analysis Reveals Mitochondrial Genome Differentiation in Ectomycorrhizal and Asymbiotic Amanita Species.</title>
        <authorList>
            <person name="Li Q."/>
            <person name="He X."/>
            <person name="Ren Y."/>
            <person name="Xiong C."/>
            <person name="Jin X."/>
            <person name="Peng L."/>
            <person name="Huang W."/>
        </authorList>
    </citation>
    <scope>NUCLEOTIDE SEQUENCE</scope>
</reference>
<keyword evidence="1" id="KW-0472">Membrane</keyword>
<proteinExistence type="predicted"/>
<keyword evidence="1" id="KW-0812">Transmembrane</keyword>
<name>A0A5Q0N2E2_AMAPH</name>
<sequence length="488" mass="58078">MITIKNLRKSNYIRMRNKIKKMISNFIISYYLLLKKYFCNYLELIIKFILLSEQLKFKYFFNKIYSFKVTAYFTFFNTKTPNKEKGKSKEGMVEIESFKERQIKLGKYLDITFFFFFFFTFTKDLIKLLSHKLIYGSYIVSKYKYFILFINFIYIFLIILDWFNDSTLSSDLLSKFAHIVSFQLINNLITKLIVIVTYIYNLEYTLDINISYINLTYINSLILFIVIHFIFLLIVIAYLFWLLKIKPLLDILFIQLLLKQFNLLKNLVNLLILILNLLNLELFEYFLSFNLNKIIFKNMIILSLANKDLVLTDHSQISEEDKIISCPALDKNLNSSLPESPTASEDEFLTPPYVEGDTVFTNFNELSKEDKITYLINKSDNKGMMATLYGISWLLEKILLDTDGTKHNVDLFIDNYLNQMLNLERDTQLKSKAFHRDKPFLRHLVHKTPLEYPYVIPINNNISEYDQFDLKEAIIKNEEEETFIEKQE</sequence>
<feature type="transmembrane region" description="Helical" evidence="1">
    <location>
        <begin position="105"/>
        <end position="122"/>
    </location>
</feature>
<gene>
    <name evidence="2" type="primary">orf488</name>
</gene>
<dbReference type="RefSeq" id="YP_009710716.1">
    <property type="nucleotide sequence ID" value="NC_045200.1"/>
</dbReference>
<dbReference type="GeneID" id="42437895"/>
<dbReference type="AlphaFoldDB" id="A0A5Q0N2E2"/>
<evidence type="ECO:0000313" key="2">
    <source>
        <dbReference type="EMBL" id="QFZ98665.1"/>
    </source>
</evidence>
<feature type="transmembrane region" description="Helical" evidence="1">
    <location>
        <begin position="176"/>
        <end position="200"/>
    </location>
</feature>
<feature type="transmembrane region" description="Helical" evidence="1">
    <location>
        <begin position="221"/>
        <end position="243"/>
    </location>
</feature>